<organism evidence="3 4">
    <name type="scientific">Arthrobacter ginkgonis</name>
    <dbReference type="NCBI Taxonomy" id="1630594"/>
    <lineage>
        <taxon>Bacteria</taxon>
        <taxon>Bacillati</taxon>
        <taxon>Actinomycetota</taxon>
        <taxon>Actinomycetes</taxon>
        <taxon>Micrococcales</taxon>
        <taxon>Micrococcaceae</taxon>
        <taxon>Arthrobacter</taxon>
    </lineage>
</organism>
<feature type="region of interest" description="Disordered" evidence="1">
    <location>
        <begin position="77"/>
        <end position="100"/>
    </location>
</feature>
<evidence type="ECO:0000313" key="4">
    <source>
        <dbReference type="Proteomes" id="UP001500752"/>
    </source>
</evidence>
<keyword evidence="4" id="KW-1185">Reference proteome</keyword>
<sequence length="100" mass="11082">MGQNVLRLDGAQPGLQGVLPGQYVPGSNGIDSLQRVKTLKALWDATNTGFGSRHKHDERYYRGSYGGVRRPVHGRVRRGLLDRPGPGRNKDVNMIGRFNL</sequence>
<protein>
    <recommendedName>
        <fullName evidence="2">HpaB/PvcC/4-BUDH C-terminal domain-containing protein</fullName>
    </recommendedName>
</protein>
<dbReference type="Pfam" id="PF03241">
    <property type="entry name" value="HpaB"/>
    <property type="match status" value="1"/>
</dbReference>
<comment type="caution">
    <text evidence="3">The sequence shown here is derived from an EMBL/GenBank/DDBJ whole genome shotgun (WGS) entry which is preliminary data.</text>
</comment>
<reference evidence="4" key="1">
    <citation type="journal article" date="2019" name="Int. J. Syst. Evol. Microbiol.">
        <title>The Global Catalogue of Microorganisms (GCM) 10K type strain sequencing project: providing services to taxonomists for standard genome sequencing and annotation.</title>
        <authorList>
            <consortium name="The Broad Institute Genomics Platform"/>
            <consortium name="The Broad Institute Genome Sequencing Center for Infectious Disease"/>
            <person name="Wu L."/>
            <person name="Ma J."/>
        </authorList>
    </citation>
    <scope>NUCLEOTIDE SEQUENCE [LARGE SCALE GENOMIC DNA]</scope>
    <source>
        <strain evidence="4">JCM 30742</strain>
    </source>
</reference>
<accession>A0ABP7CT40</accession>
<dbReference type="Proteomes" id="UP001500752">
    <property type="component" value="Unassembled WGS sequence"/>
</dbReference>
<evidence type="ECO:0000259" key="2">
    <source>
        <dbReference type="Pfam" id="PF03241"/>
    </source>
</evidence>
<evidence type="ECO:0000313" key="3">
    <source>
        <dbReference type="EMBL" id="GAA3695957.1"/>
    </source>
</evidence>
<gene>
    <name evidence="3" type="ORF">GCM10023081_36380</name>
</gene>
<dbReference type="InterPro" id="IPR024719">
    <property type="entry name" value="HpaB/PvcC/4-BUDH_C"/>
</dbReference>
<dbReference type="InterPro" id="IPR036250">
    <property type="entry name" value="AcylCo_DH-like_C"/>
</dbReference>
<dbReference type="Gene3D" id="1.20.140.10">
    <property type="entry name" value="Butyryl-CoA Dehydrogenase, subunit A, domain 3"/>
    <property type="match status" value="1"/>
</dbReference>
<name>A0ABP7CT40_9MICC</name>
<evidence type="ECO:0000256" key="1">
    <source>
        <dbReference type="SAM" id="MobiDB-lite"/>
    </source>
</evidence>
<feature type="domain" description="HpaB/PvcC/4-BUDH C-terminal" evidence="2">
    <location>
        <begin position="22"/>
        <end position="65"/>
    </location>
</feature>
<dbReference type="SUPFAM" id="SSF47203">
    <property type="entry name" value="Acyl-CoA dehydrogenase C-terminal domain-like"/>
    <property type="match status" value="1"/>
</dbReference>
<proteinExistence type="predicted"/>
<dbReference type="EMBL" id="BAABEO010000024">
    <property type="protein sequence ID" value="GAA3695957.1"/>
    <property type="molecule type" value="Genomic_DNA"/>
</dbReference>